<evidence type="ECO:0000313" key="2">
    <source>
        <dbReference type="EMBL" id="JAP61676.1"/>
    </source>
</evidence>
<protein>
    <submittedName>
        <fullName evidence="2">Uncharacterized protein SJCHGC09803</fullName>
    </submittedName>
</protein>
<sequence>SVQPFKGLQNSNRAATVQLNRSQVFYNCLATAFGIKNKHPYAKCIFAELGSKFNLRPKLYSQDAGRQTGCCRADVCMCAPTMGQSGLTQDQEKGKKGLTHSAHVNALGLISDFSEVFLYSNVLPALGQVHCAKLLSIFPSESKRTSVVFTLSIYSAYIIILFPISMIELKV</sequence>
<evidence type="ECO:0000256" key="1">
    <source>
        <dbReference type="SAM" id="Phobius"/>
    </source>
</evidence>
<name>A0A0V0J7B4_SCHSO</name>
<dbReference type="EMBL" id="GEEE01004650">
    <property type="protein sequence ID" value="JAP58575.1"/>
    <property type="molecule type" value="Transcribed_RNA"/>
</dbReference>
<gene>
    <name evidence="2" type="primary">SJ803</name>
    <name evidence="2" type="ORF">TR105108</name>
</gene>
<keyword evidence="1" id="KW-0472">Membrane</keyword>
<reference evidence="2" key="1">
    <citation type="submission" date="2016-01" db="EMBL/GenBank/DDBJ databases">
        <title>Reference transcriptome for the parasite Schistocephalus solidus: insights into the molecular evolution of parasitism.</title>
        <authorList>
            <person name="Hebert F.O."/>
            <person name="Grambauer S."/>
            <person name="Barber I."/>
            <person name="Landry C.R."/>
            <person name="Aubin-Horth N."/>
        </authorList>
    </citation>
    <scope>NUCLEOTIDE SEQUENCE</scope>
</reference>
<accession>A0A0V0J7B4</accession>
<organism evidence="2">
    <name type="scientific">Schistocephalus solidus</name>
    <name type="common">Tapeworm</name>
    <dbReference type="NCBI Taxonomy" id="70667"/>
    <lineage>
        <taxon>Eukaryota</taxon>
        <taxon>Metazoa</taxon>
        <taxon>Spiralia</taxon>
        <taxon>Lophotrochozoa</taxon>
        <taxon>Platyhelminthes</taxon>
        <taxon>Cestoda</taxon>
        <taxon>Eucestoda</taxon>
        <taxon>Diphyllobothriidea</taxon>
        <taxon>Diphyllobothriidae</taxon>
        <taxon>Schistocephalus</taxon>
    </lineage>
</organism>
<dbReference type="AlphaFoldDB" id="A0A0V0J7B4"/>
<dbReference type="EMBL" id="GEEE01001549">
    <property type="protein sequence ID" value="JAP61676.1"/>
    <property type="molecule type" value="Transcribed_RNA"/>
</dbReference>
<proteinExistence type="predicted"/>
<keyword evidence="1" id="KW-1133">Transmembrane helix</keyword>
<feature type="non-terminal residue" evidence="2">
    <location>
        <position position="1"/>
    </location>
</feature>
<feature type="transmembrane region" description="Helical" evidence="1">
    <location>
        <begin position="147"/>
        <end position="167"/>
    </location>
</feature>
<keyword evidence="1" id="KW-0812">Transmembrane</keyword>